<evidence type="ECO:0000256" key="3">
    <source>
        <dbReference type="ARBA" id="ARBA00023098"/>
    </source>
</evidence>
<dbReference type="PANTHER" id="PTHR10272">
    <property type="entry name" value="PLATELET-ACTIVATING FACTOR ACETYLHYDROLASE"/>
    <property type="match status" value="1"/>
</dbReference>
<gene>
    <name evidence="5" type="ORF">Pa4123_74610</name>
</gene>
<keyword evidence="2" id="KW-0442">Lipid degradation</keyword>
<evidence type="ECO:0000256" key="4">
    <source>
        <dbReference type="SAM" id="SignalP"/>
    </source>
</evidence>
<dbReference type="Proteomes" id="UP001144280">
    <property type="component" value="Unassembled WGS sequence"/>
</dbReference>
<sequence length="386" mass="40832">MRTVNLALVLVLTLASAAATPPAPAAAAGTAVGAALPAPTGPHPVGTVAVHLIDDSRPDPLEPSRPVRELMVQLWYPASRPTGPVAAFMPHEAAGEVATASQLAPELMRTVRTAGHEGAPIRRRHRGHPVVLYSPGLGNPRAFGTTVVQDLASRGFVVVAIDHTFDAYVVQFPGGRLEHTVQPDRFLAQRTRVADVGFVLAELARINAGHIVAGFDGQLDLTRTGMFGHSAGGSTAANAILAGQPIKSGLNLDGSVLPPASDAGALTCRPFLQLGGAYHTRALDPTWATYWANLRGWRRELHVDDAGHSDFSDLGVLLDQFGVDRHLYGHFGAIEPARALAIQQAYVWAFFAQTLSNARQPLLDRPSAAFPEVTFEGLNVAASPTL</sequence>
<dbReference type="Gene3D" id="3.40.50.1820">
    <property type="entry name" value="alpha/beta hydrolase"/>
    <property type="match status" value="1"/>
</dbReference>
<evidence type="ECO:0000256" key="1">
    <source>
        <dbReference type="ARBA" id="ARBA00022801"/>
    </source>
</evidence>
<dbReference type="EMBL" id="BSDI01000056">
    <property type="protein sequence ID" value="GLI02183.1"/>
    <property type="molecule type" value="Genomic_DNA"/>
</dbReference>
<comment type="caution">
    <text evidence="5">The sequence shown here is derived from an EMBL/GenBank/DDBJ whole genome shotgun (WGS) entry which is preliminary data.</text>
</comment>
<dbReference type="Pfam" id="PF03403">
    <property type="entry name" value="PAF-AH_p_II"/>
    <property type="match status" value="2"/>
</dbReference>
<dbReference type="PANTHER" id="PTHR10272:SF0">
    <property type="entry name" value="PLATELET-ACTIVATING FACTOR ACETYLHYDROLASE"/>
    <property type="match status" value="1"/>
</dbReference>
<keyword evidence="3" id="KW-0443">Lipid metabolism</keyword>
<reference evidence="5" key="1">
    <citation type="submission" date="2022-12" db="EMBL/GenBank/DDBJ databases">
        <title>New Phytohabitans aurantiacus sp. RD004123 nov., an actinomycete isolated from soil.</title>
        <authorList>
            <person name="Triningsih D.W."/>
            <person name="Harunari E."/>
            <person name="Igarashi Y."/>
        </authorList>
    </citation>
    <scope>NUCLEOTIDE SEQUENCE</scope>
    <source>
        <strain evidence="5">RD004123</strain>
    </source>
</reference>
<evidence type="ECO:0000313" key="6">
    <source>
        <dbReference type="Proteomes" id="UP001144280"/>
    </source>
</evidence>
<name>A0ABQ5R6I0_9ACTN</name>
<feature type="chain" id="PRO_5046850481" evidence="4">
    <location>
        <begin position="26"/>
        <end position="386"/>
    </location>
</feature>
<evidence type="ECO:0000256" key="2">
    <source>
        <dbReference type="ARBA" id="ARBA00022963"/>
    </source>
</evidence>
<evidence type="ECO:0000313" key="5">
    <source>
        <dbReference type="EMBL" id="GLI02183.1"/>
    </source>
</evidence>
<feature type="signal peptide" evidence="4">
    <location>
        <begin position="1"/>
        <end position="25"/>
    </location>
</feature>
<keyword evidence="1" id="KW-0378">Hydrolase</keyword>
<dbReference type="SUPFAM" id="SSF53474">
    <property type="entry name" value="alpha/beta-Hydrolases"/>
    <property type="match status" value="1"/>
</dbReference>
<organism evidence="5 6">
    <name type="scientific">Phytohabitans aurantiacus</name>
    <dbReference type="NCBI Taxonomy" id="3016789"/>
    <lineage>
        <taxon>Bacteria</taxon>
        <taxon>Bacillati</taxon>
        <taxon>Actinomycetota</taxon>
        <taxon>Actinomycetes</taxon>
        <taxon>Micromonosporales</taxon>
        <taxon>Micromonosporaceae</taxon>
    </lineage>
</organism>
<dbReference type="InterPro" id="IPR029058">
    <property type="entry name" value="AB_hydrolase_fold"/>
</dbReference>
<accession>A0ABQ5R6I0</accession>
<keyword evidence="4" id="KW-0732">Signal</keyword>
<keyword evidence="6" id="KW-1185">Reference proteome</keyword>
<protein>
    <submittedName>
        <fullName evidence="5">Esterase</fullName>
    </submittedName>
</protein>
<proteinExistence type="predicted"/>